<reference evidence="2 3" key="1">
    <citation type="submission" date="2023-07" db="EMBL/GenBank/DDBJ databases">
        <title>Sorghum-associated microbial communities from plants grown in Nebraska, USA.</title>
        <authorList>
            <person name="Schachtman D."/>
        </authorList>
    </citation>
    <scope>NUCLEOTIDE SEQUENCE [LARGE SCALE GENOMIC DNA]</scope>
    <source>
        <strain evidence="2 3">BE187</strain>
    </source>
</reference>
<evidence type="ECO:0000313" key="2">
    <source>
        <dbReference type="EMBL" id="MDR7098435.1"/>
    </source>
</evidence>
<keyword evidence="2" id="KW-0808">Transferase</keyword>
<dbReference type="PANTHER" id="PTHR43317:SF11">
    <property type="entry name" value="POLYAMINE AMINOPROPYLTRANSFERASE 2"/>
    <property type="match status" value="1"/>
</dbReference>
<keyword evidence="3" id="KW-1185">Reference proteome</keyword>
<dbReference type="EMBL" id="JAVDVW010000001">
    <property type="protein sequence ID" value="MDR7098435.1"/>
    <property type="molecule type" value="Genomic_DNA"/>
</dbReference>
<dbReference type="InterPro" id="IPR029063">
    <property type="entry name" value="SAM-dependent_MTases_sf"/>
</dbReference>
<keyword evidence="1" id="KW-0620">Polyamine biosynthesis</keyword>
<evidence type="ECO:0000256" key="1">
    <source>
        <dbReference type="ARBA" id="ARBA00023115"/>
    </source>
</evidence>
<dbReference type="Gene3D" id="3.40.50.150">
    <property type="entry name" value="Vaccinia Virus protein VP39"/>
    <property type="match status" value="1"/>
</dbReference>
<proteinExistence type="predicted"/>
<dbReference type="Proteomes" id="UP001267878">
    <property type="component" value="Unassembled WGS sequence"/>
</dbReference>
<organism evidence="2 3">
    <name type="scientific">Agrilutibacter niabensis</name>
    <dbReference type="NCBI Taxonomy" id="380628"/>
    <lineage>
        <taxon>Bacteria</taxon>
        <taxon>Pseudomonadati</taxon>
        <taxon>Pseudomonadota</taxon>
        <taxon>Gammaproteobacteria</taxon>
        <taxon>Lysobacterales</taxon>
        <taxon>Lysobacteraceae</taxon>
        <taxon>Agrilutibacter</taxon>
    </lineage>
</organism>
<dbReference type="PANTHER" id="PTHR43317">
    <property type="entry name" value="THERMOSPERMINE SYNTHASE ACAULIS5"/>
    <property type="match status" value="1"/>
</dbReference>
<dbReference type="GO" id="GO:0004766">
    <property type="term" value="F:spermidine synthase activity"/>
    <property type="evidence" value="ECO:0007669"/>
    <property type="project" value="UniProtKB-EC"/>
</dbReference>
<name>A0ABU1VM72_9GAMM</name>
<dbReference type="RefSeq" id="WP_310052346.1">
    <property type="nucleotide sequence ID" value="NZ_JAVDVW010000001.1"/>
</dbReference>
<accession>A0ABU1VM72</accession>
<comment type="caution">
    <text evidence="2">The sequence shown here is derived from an EMBL/GenBank/DDBJ whole genome shotgun (WGS) entry which is preliminary data.</text>
</comment>
<dbReference type="EC" id="2.5.1.16" evidence="2"/>
<sequence length="262" mass="28877">MTSTQTGWRAWLAALFGASRVDVPPHLRKPSIRRRGDTIELQFAHGVSQSQMVTRDPDRLMIDYTRTMLGALVLVPRPRSIGMVGLGGGSQAKYCYRHLHDARIEVVENNPHVLALRRRFHVPDDDARFRVVLDDGAHFLAGRHAGYDLLLVDGYDETGIPGALSTQAFYDHCRASLIEGGAMAINLYCEDPAMHVDRLQRAFGPGNVLVIEEPRQSNRVALAWTVGTASLAAADDAMALSPTARRDLARVFANVREALAAR</sequence>
<protein>
    <submittedName>
        <fullName evidence="2">Spermidine synthase</fullName>
        <ecNumber evidence="2">2.5.1.16</ecNumber>
    </submittedName>
</protein>
<dbReference type="SUPFAM" id="SSF53335">
    <property type="entry name" value="S-adenosyl-L-methionine-dependent methyltransferases"/>
    <property type="match status" value="1"/>
</dbReference>
<dbReference type="Pfam" id="PF01564">
    <property type="entry name" value="Spermine_synth"/>
    <property type="match status" value="1"/>
</dbReference>
<gene>
    <name evidence="2" type="ORF">J2X04_000782</name>
</gene>
<evidence type="ECO:0000313" key="3">
    <source>
        <dbReference type="Proteomes" id="UP001267878"/>
    </source>
</evidence>